<feature type="coiled-coil region" evidence="4">
    <location>
        <begin position="256"/>
        <end position="307"/>
    </location>
</feature>
<organism evidence="8">
    <name type="scientific">uncultured Desulfovibrio sp</name>
    <dbReference type="NCBI Taxonomy" id="167968"/>
    <lineage>
        <taxon>Bacteria</taxon>
        <taxon>Pseudomonadati</taxon>
        <taxon>Thermodesulfobacteriota</taxon>
        <taxon>Desulfovibrionia</taxon>
        <taxon>Desulfovibrionales</taxon>
        <taxon>Desulfovibrionaceae</taxon>
        <taxon>Desulfovibrio</taxon>
        <taxon>environmental samples</taxon>
    </lineage>
</organism>
<name>A0A212L6R6_9BACT</name>
<protein>
    <submittedName>
        <fullName evidence="8">Methyl-accepting chemotaxis sensory transducer</fullName>
    </submittedName>
</protein>
<dbReference type="CDD" id="cd11386">
    <property type="entry name" value="MCP_signal"/>
    <property type="match status" value="1"/>
</dbReference>
<dbReference type="AlphaFoldDB" id="A0A212L6R6"/>
<evidence type="ECO:0000313" key="8">
    <source>
        <dbReference type="EMBL" id="SCM73251.1"/>
    </source>
</evidence>
<evidence type="ECO:0000256" key="1">
    <source>
        <dbReference type="ARBA" id="ARBA00023224"/>
    </source>
</evidence>
<keyword evidence="4" id="KW-0175">Coiled coil</keyword>
<evidence type="ECO:0000256" key="5">
    <source>
        <dbReference type="SAM" id="Phobius"/>
    </source>
</evidence>
<keyword evidence="1 3" id="KW-0807">Transducer</keyword>
<dbReference type="InterPro" id="IPR003660">
    <property type="entry name" value="HAMP_dom"/>
</dbReference>
<dbReference type="PROSITE" id="PS50885">
    <property type="entry name" value="HAMP"/>
    <property type="match status" value="1"/>
</dbReference>
<accession>A0A212L6R6</accession>
<dbReference type="InterPro" id="IPR025991">
    <property type="entry name" value="Chemoreceptor_zinc-bind_dom"/>
</dbReference>
<gene>
    <name evidence="8" type="ORF">KL86DES1_21177</name>
</gene>
<keyword evidence="5" id="KW-0472">Membrane</keyword>
<dbReference type="SUPFAM" id="SSF58104">
    <property type="entry name" value="Methyl-accepting chemotaxis protein (MCP) signaling domain"/>
    <property type="match status" value="1"/>
</dbReference>
<reference evidence="8" key="1">
    <citation type="submission" date="2016-08" db="EMBL/GenBank/DDBJ databases">
        <authorList>
            <person name="Seilhamer J.J."/>
        </authorList>
    </citation>
    <scope>NUCLEOTIDE SEQUENCE</scope>
    <source>
        <strain evidence="8">86-1</strain>
    </source>
</reference>
<feature type="transmembrane region" description="Helical" evidence="5">
    <location>
        <begin position="190"/>
        <end position="210"/>
    </location>
</feature>
<evidence type="ECO:0000256" key="4">
    <source>
        <dbReference type="SAM" id="Coils"/>
    </source>
</evidence>
<keyword evidence="5" id="KW-0812">Transmembrane</keyword>
<dbReference type="GO" id="GO:0016020">
    <property type="term" value="C:membrane"/>
    <property type="evidence" value="ECO:0007669"/>
    <property type="project" value="InterPro"/>
</dbReference>
<feature type="domain" description="HAMP" evidence="7">
    <location>
        <begin position="212"/>
        <end position="264"/>
    </location>
</feature>
<dbReference type="Gene3D" id="6.10.340.10">
    <property type="match status" value="1"/>
</dbReference>
<dbReference type="PANTHER" id="PTHR32089:SF112">
    <property type="entry name" value="LYSOZYME-LIKE PROTEIN-RELATED"/>
    <property type="match status" value="1"/>
</dbReference>
<comment type="similarity">
    <text evidence="2">Belongs to the methyl-accepting chemotaxis (MCP) protein family.</text>
</comment>
<feature type="domain" description="Methyl-accepting transducer" evidence="6">
    <location>
        <begin position="311"/>
        <end position="547"/>
    </location>
</feature>
<dbReference type="Pfam" id="PF00015">
    <property type="entry name" value="MCPsignal"/>
    <property type="match status" value="1"/>
</dbReference>
<dbReference type="InterPro" id="IPR004089">
    <property type="entry name" value="MCPsignal_dom"/>
</dbReference>
<dbReference type="PANTHER" id="PTHR32089">
    <property type="entry name" value="METHYL-ACCEPTING CHEMOTAXIS PROTEIN MCPB"/>
    <property type="match status" value="1"/>
</dbReference>
<dbReference type="SMART" id="SM00304">
    <property type="entry name" value="HAMP"/>
    <property type="match status" value="1"/>
</dbReference>
<evidence type="ECO:0000256" key="2">
    <source>
        <dbReference type="ARBA" id="ARBA00029447"/>
    </source>
</evidence>
<dbReference type="Gene3D" id="1.20.120.30">
    <property type="entry name" value="Aspartate receptor, ligand-binding domain"/>
    <property type="match status" value="1"/>
</dbReference>
<evidence type="ECO:0000259" key="6">
    <source>
        <dbReference type="PROSITE" id="PS50111"/>
    </source>
</evidence>
<proteinExistence type="inferred from homology"/>
<dbReference type="EMBL" id="FMJC01000002">
    <property type="protein sequence ID" value="SCM73251.1"/>
    <property type="molecule type" value="Genomic_DNA"/>
</dbReference>
<dbReference type="SMART" id="SM00283">
    <property type="entry name" value="MA"/>
    <property type="match status" value="1"/>
</dbReference>
<evidence type="ECO:0000259" key="7">
    <source>
        <dbReference type="PROSITE" id="PS50885"/>
    </source>
</evidence>
<dbReference type="Pfam" id="PF00672">
    <property type="entry name" value="HAMP"/>
    <property type="match status" value="1"/>
</dbReference>
<dbReference type="Pfam" id="PF13682">
    <property type="entry name" value="CZB"/>
    <property type="match status" value="1"/>
</dbReference>
<dbReference type="Gene3D" id="1.10.287.950">
    <property type="entry name" value="Methyl-accepting chemotaxis protein"/>
    <property type="match status" value="1"/>
</dbReference>
<keyword evidence="5" id="KW-1133">Transmembrane helix</keyword>
<sequence>MFWKNLSIGKKLCFGFGISLVGIICFAVVAWNASNEVMTMADSALQKQGNALVFAMREADHLHWKERVGNFVAMPPADGKLNVQKDGHKCLFGQWFYNGGREEVEAILPSTSTYFKQMEAAHLDLHKSAAEIERMVQEGDLERARQYFNTITLGKSAAVVETLAQLRTMMLHAADEDKESYKHIMARERYVVAVLLLAVLGCMVISGVAITRSIRNPLRGLVDKSAEVVAGNMDVDLRLPRRDEIGALSSALGSLLDSLKLKLTENQKKSEEAQASADHAQSSLKDAEEKETRIAALLENMNTIAAQADTIAGDLAEHSIILADRVETVYKGSEDQHNLMRGSLDDLEQLAAAATEIAVNAEHSAHGARSSKEYAGSGVDVVTRCAQAISRVNDLASKQNGQITELGEMAQGITGIMSVITDIADQTNLLALNAAIEAARAGEAGRGFSVVADEVRKLAEKTVAATQAVGAKITGIQESIHASVAFMGQTSEAVHESNDLAQQSGEALTQILDLAASNVDSAAGMAVAAQQQNDTVAHVTQGMKNVQDIAEATRTSMGEADHQVRAVAKMATELRELIDRLKNRN</sequence>
<dbReference type="CDD" id="cd06225">
    <property type="entry name" value="HAMP"/>
    <property type="match status" value="1"/>
</dbReference>
<feature type="transmembrane region" description="Helical" evidence="5">
    <location>
        <begin position="12"/>
        <end position="31"/>
    </location>
</feature>
<dbReference type="PROSITE" id="PS50111">
    <property type="entry name" value="CHEMOTAXIS_TRANSDUC_2"/>
    <property type="match status" value="1"/>
</dbReference>
<dbReference type="GO" id="GO:0007165">
    <property type="term" value="P:signal transduction"/>
    <property type="evidence" value="ECO:0007669"/>
    <property type="project" value="UniProtKB-KW"/>
</dbReference>
<evidence type="ECO:0000256" key="3">
    <source>
        <dbReference type="PROSITE-ProRule" id="PRU00284"/>
    </source>
</evidence>